<evidence type="ECO:0000313" key="4">
    <source>
        <dbReference type="Proteomes" id="UP000195981"/>
    </source>
</evidence>
<keyword evidence="4" id="KW-1185">Reference proteome</keyword>
<evidence type="ECO:0000259" key="2">
    <source>
        <dbReference type="Pfam" id="PF01471"/>
    </source>
</evidence>
<dbReference type="SUPFAM" id="SSF54001">
    <property type="entry name" value="Cysteine proteinases"/>
    <property type="match status" value="1"/>
</dbReference>
<dbReference type="Proteomes" id="UP000195981">
    <property type="component" value="Unassembled WGS sequence"/>
</dbReference>
<gene>
    <name evidence="3" type="ORF">FM110_02935</name>
</gene>
<dbReference type="InterPro" id="IPR002477">
    <property type="entry name" value="Peptidoglycan-bd-like"/>
</dbReference>
<organism evidence="3 4">
    <name type="scientific">Brachybacterium nesterenkovii</name>
    <dbReference type="NCBI Taxonomy" id="47847"/>
    <lineage>
        <taxon>Bacteria</taxon>
        <taxon>Bacillati</taxon>
        <taxon>Actinomycetota</taxon>
        <taxon>Actinomycetes</taxon>
        <taxon>Micrococcales</taxon>
        <taxon>Dermabacteraceae</taxon>
        <taxon>Brachybacterium</taxon>
    </lineage>
</organism>
<evidence type="ECO:0000313" key="3">
    <source>
        <dbReference type="EMBL" id="SLM89074.1"/>
    </source>
</evidence>
<dbReference type="AlphaFoldDB" id="A0A1X6WWR3"/>
<proteinExistence type="predicted"/>
<dbReference type="InterPro" id="IPR036365">
    <property type="entry name" value="PGBD-like_sf"/>
</dbReference>
<reference evidence="3 4" key="1">
    <citation type="submission" date="2017-02" db="EMBL/GenBank/DDBJ databases">
        <authorList>
            <person name="Peterson S.W."/>
        </authorList>
    </citation>
    <scope>NUCLEOTIDE SEQUENCE [LARGE SCALE GENOMIC DNA]</scope>
    <source>
        <strain evidence="3 4">CIP104813</strain>
    </source>
</reference>
<sequence length="127" mass="12980">MDGKFGRLTHGAVKDFQRSHDLKIDGVVGPQTRGALNGGGASISTGGTSAPAPAHSATNSQQAIVDAARSQVGVSYSWGTSKPGDLVVWPGHLGIYAGGNTVIDAGNSKGSVSERTIWGSPTFVTFR</sequence>
<evidence type="ECO:0000256" key="1">
    <source>
        <dbReference type="SAM" id="MobiDB-lite"/>
    </source>
</evidence>
<dbReference type="InterPro" id="IPR038765">
    <property type="entry name" value="Papain-like_cys_pep_sf"/>
</dbReference>
<feature type="region of interest" description="Disordered" evidence="1">
    <location>
        <begin position="29"/>
        <end position="63"/>
    </location>
</feature>
<dbReference type="SUPFAM" id="SSF47090">
    <property type="entry name" value="PGBD-like"/>
    <property type="match status" value="1"/>
</dbReference>
<dbReference type="InterPro" id="IPR036366">
    <property type="entry name" value="PGBDSf"/>
</dbReference>
<dbReference type="EMBL" id="FWFG01000026">
    <property type="protein sequence ID" value="SLM89074.1"/>
    <property type="molecule type" value="Genomic_DNA"/>
</dbReference>
<feature type="domain" description="Peptidoglycan binding-like" evidence="2">
    <location>
        <begin position="2"/>
        <end position="36"/>
    </location>
</feature>
<dbReference type="Pfam" id="PF01471">
    <property type="entry name" value="PG_binding_1"/>
    <property type="match status" value="1"/>
</dbReference>
<protein>
    <submittedName>
        <fullName evidence="3">Cell wall lytic activity</fullName>
    </submittedName>
</protein>
<dbReference type="Gene3D" id="3.90.1720.10">
    <property type="entry name" value="endopeptidase domain like (from Nostoc punctiforme)"/>
    <property type="match status" value="2"/>
</dbReference>
<dbReference type="Gene3D" id="1.10.101.10">
    <property type="entry name" value="PGBD-like superfamily/PGBD"/>
    <property type="match status" value="1"/>
</dbReference>
<name>A0A1X6WWR3_9MICO</name>
<accession>A0A1X6WWR3</accession>